<organism evidence="7 8">
    <name type="scientific">Aquibacillus albus</name>
    <dbReference type="NCBI Taxonomy" id="1168171"/>
    <lineage>
        <taxon>Bacteria</taxon>
        <taxon>Bacillati</taxon>
        <taxon>Bacillota</taxon>
        <taxon>Bacilli</taxon>
        <taxon>Bacillales</taxon>
        <taxon>Bacillaceae</taxon>
        <taxon>Aquibacillus</taxon>
    </lineage>
</organism>
<keyword evidence="4 5" id="KW-0472">Membrane</keyword>
<evidence type="ECO:0000313" key="7">
    <source>
        <dbReference type="EMBL" id="MBM7570105.1"/>
    </source>
</evidence>
<dbReference type="Gene3D" id="1.20.1740.10">
    <property type="entry name" value="Amino acid/polyamine transporter I"/>
    <property type="match status" value="1"/>
</dbReference>
<protein>
    <submittedName>
        <fullName evidence="7">Amino acid transporter</fullName>
    </submittedName>
</protein>
<proteinExistence type="predicted"/>
<keyword evidence="8" id="KW-1185">Reference proteome</keyword>
<comment type="caution">
    <text evidence="7">The sequence shown here is derived from an EMBL/GenBank/DDBJ whole genome shotgun (WGS) entry which is preliminary data.</text>
</comment>
<feature type="transmembrane region" description="Helical" evidence="5">
    <location>
        <begin position="270"/>
        <end position="290"/>
    </location>
</feature>
<feature type="transmembrane region" description="Helical" evidence="5">
    <location>
        <begin position="355"/>
        <end position="375"/>
    </location>
</feature>
<name>A0ABS2MWM8_9BACI</name>
<evidence type="ECO:0000256" key="3">
    <source>
        <dbReference type="ARBA" id="ARBA00022989"/>
    </source>
</evidence>
<feature type="transmembrane region" description="Helical" evidence="5">
    <location>
        <begin position="192"/>
        <end position="211"/>
    </location>
</feature>
<dbReference type="Proteomes" id="UP001296943">
    <property type="component" value="Unassembled WGS sequence"/>
</dbReference>
<accession>A0ABS2MWM8</accession>
<dbReference type="InterPro" id="IPR050367">
    <property type="entry name" value="APC_superfamily"/>
</dbReference>
<dbReference type="PANTHER" id="PTHR42770">
    <property type="entry name" value="AMINO ACID TRANSPORTER-RELATED"/>
    <property type="match status" value="1"/>
</dbReference>
<comment type="subcellular location">
    <subcellularLocation>
        <location evidence="1">Membrane</location>
        <topology evidence="1">Multi-pass membrane protein</topology>
    </subcellularLocation>
</comment>
<dbReference type="PIRSF" id="PIRSF006060">
    <property type="entry name" value="AA_transporter"/>
    <property type="match status" value="1"/>
</dbReference>
<reference evidence="7 8" key="1">
    <citation type="submission" date="2021-01" db="EMBL/GenBank/DDBJ databases">
        <title>Genomic Encyclopedia of Type Strains, Phase IV (KMG-IV): sequencing the most valuable type-strain genomes for metagenomic binning, comparative biology and taxonomic classification.</title>
        <authorList>
            <person name="Goeker M."/>
        </authorList>
    </citation>
    <scope>NUCLEOTIDE SEQUENCE [LARGE SCALE GENOMIC DNA]</scope>
    <source>
        <strain evidence="7 8">DSM 23711</strain>
    </source>
</reference>
<dbReference type="Pfam" id="PF00324">
    <property type="entry name" value="AA_permease"/>
    <property type="match status" value="1"/>
</dbReference>
<feature type="transmembrane region" description="Helical" evidence="5">
    <location>
        <begin position="122"/>
        <end position="142"/>
    </location>
</feature>
<dbReference type="EMBL" id="JAFBDR010000002">
    <property type="protein sequence ID" value="MBM7570105.1"/>
    <property type="molecule type" value="Genomic_DNA"/>
</dbReference>
<feature type="transmembrane region" description="Helical" evidence="5">
    <location>
        <begin position="331"/>
        <end position="349"/>
    </location>
</feature>
<keyword evidence="2 5" id="KW-0812">Transmembrane</keyword>
<feature type="transmembrane region" description="Helical" evidence="5">
    <location>
        <begin position="231"/>
        <end position="250"/>
    </location>
</feature>
<sequence>MSTQNISLNRTLTLSAVVLFGLAYMTPMIVFGTFGVLAETTNGLVPTAYIVGLSAMLFTAYSYGRMVKAFPASGSAYTYTRKAIGSRIGFMIGWTILLDYLFLPMVIWLIGAVYLNSAFPAVPIWTWILIFIAITTAINLIGINSTKNVNYILMLFQILVIGIFIVLSIVNVLHGMGTGTLLSFAPFYQADVPFSLVIAGAAIACYSFLGFDAVSTLSEETVEPEKTLPRAIFLITLIGGAIFVGSSFIIQLVQPNYEAFINADSAALEIAQQIGGNLFSAIFLAGLIIAQFTSGLSAQTSAARLIYAMGRDSVLPKKLFGFIHPKSRTPVINIMIIGIIGFLAIFLDITTSTSFINFGAFITFIFVNLSVIFHYYIKEKKRQGKDVLLYLILPLIGACLDMALFVNLDKNALILGSVWVALGFCYLLYITKAFSKATPQMEGQNDNIAV</sequence>
<evidence type="ECO:0000259" key="6">
    <source>
        <dbReference type="Pfam" id="PF00324"/>
    </source>
</evidence>
<feature type="transmembrane region" description="Helical" evidence="5">
    <location>
        <begin position="387"/>
        <end position="406"/>
    </location>
</feature>
<evidence type="ECO:0000256" key="5">
    <source>
        <dbReference type="SAM" id="Phobius"/>
    </source>
</evidence>
<feature type="transmembrane region" description="Helical" evidence="5">
    <location>
        <begin position="84"/>
        <end position="110"/>
    </location>
</feature>
<dbReference type="RefSeq" id="WP_204497538.1">
    <property type="nucleotide sequence ID" value="NZ_JAFBDR010000002.1"/>
</dbReference>
<keyword evidence="3 5" id="KW-1133">Transmembrane helix</keyword>
<feature type="transmembrane region" description="Helical" evidence="5">
    <location>
        <begin position="12"/>
        <end position="38"/>
    </location>
</feature>
<evidence type="ECO:0000256" key="2">
    <source>
        <dbReference type="ARBA" id="ARBA00022692"/>
    </source>
</evidence>
<feature type="transmembrane region" description="Helical" evidence="5">
    <location>
        <begin position="44"/>
        <end position="63"/>
    </location>
</feature>
<feature type="domain" description="Amino acid permease/ SLC12A" evidence="6">
    <location>
        <begin position="23"/>
        <end position="381"/>
    </location>
</feature>
<feature type="transmembrane region" description="Helical" evidence="5">
    <location>
        <begin position="412"/>
        <end position="431"/>
    </location>
</feature>
<dbReference type="InterPro" id="IPR004841">
    <property type="entry name" value="AA-permease/SLC12A_dom"/>
</dbReference>
<evidence type="ECO:0000256" key="1">
    <source>
        <dbReference type="ARBA" id="ARBA00004141"/>
    </source>
</evidence>
<evidence type="ECO:0000313" key="8">
    <source>
        <dbReference type="Proteomes" id="UP001296943"/>
    </source>
</evidence>
<gene>
    <name evidence="7" type="ORF">JOC48_000583</name>
</gene>
<feature type="transmembrane region" description="Helical" evidence="5">
    <location>
        <begin position="149"/>
        <end position="172"/>
    </location>
</feature>
<dbReference type="PANTHER" id="PTHR42770:SF8">
    <property type="entry name" value="PUTRESCINE IMPORTER PUUP"/>
    <property type="match status" value="1"/>
</dbReference>
<evidence type="ECO:0000256" key="4">
    <source>
        <dbReference type="ARBA" id="ARBA00023136"/>
    </source>
</evidence>